<evidence type="ECO:0008006" key="4">
    <source>
        <dbReference type="Google" id="ProtNLM"/>
    </source>
</evidence>
<dbReference type="PANTHER" id="PTHR43243:SF98">
    <property type="entry name" value="TORN AND DIMINISHED RHABDOMERES, ISOFORM D"/>
    <property type="match status" value="1"/>
</dbReference>
<dbReference type="EMBL" id="AGBW02010603">
    <property type="protein sequence ID" value="OWR48195.1"/>
    <property type="molecule type" value="Genomic_DNA"/>
</dbReference>
<feature type="transmembrane region" description="Helical" evidence="1">
    <location>
        <begin position="160"/>
        <end position="182"/>
    </location>
</feature>
<dbReference type="PANTHER" id="PTHR43243">
    <property type="entry name" value="INNER MEMBRANE TRANSPORTER YGJI-RELATED"/>
    <property type="match status" value="1"/>
</dbReference>
<accession>A0A212F377</accession>
<dbReference type="Proteomes" id="UP000007151">
    <property type="component" value="Unassembled WGS sequence"/>
</dbReference>
<dbReference type="AlphaFoldDB" id="A0A212F377"/>
<name>A0A212F377_DANPL</name>
<feature type="transmembrane region" description="Helical" evidence="1">
    <location>
        <begin position="20"/>
        <end position="49"/>
    </location>
</feature>
<feature type="transmembrane region" description="Helical" evidence="1">
    <location>
        <begin position="537"/>
        <end position="559"/>
    </location>
</feature>
<feature type="transmembrane region" description="Helical" evidence="1">
    <location>
        <begin position="266"/>
        <end position="287"/>
    </location>
</feature>
<keyword evidence="3" id="KW-1185">Reference proteome</keyword>
<sequence length="790" mass="85592">MSRLSVLGGGEACGARWTLGALLLAPLAAANSSYCAVLAIMLLAAYITLATFTSRDLKNLDELLPPNKTVRGRRERNLRSFADFMALWMSFLSHLVAVAVCARILSATADHVTAGRTRRWLFGYETRSLGEPWPDVLGVTVVMIVCAMFMCGLEESIMFTFMLLVVLYIFSQCFAIFGLMNLDITNIKMPIPVTVYELFTAAAPISYAFAVVLPPKEDESLRKKIVVMIVLPTLSLATLCFLYTNMLKGTTIDAALPVTTLLEARAAGWICPVLAAITVAGICLALTELCPLLFNVLVTLASPEWKVLTRSMTYESTTTGSPVLAVFTADIEYKRLGNETTERTAKCSEKKAKRGLWFIPSAIRHTKTLESIKSKVGKDPDDRECLLLDEYTGCPTEEIDHVTSGGSGTRVIALAEEEDVQSDIDGSDAETSGDDSTDIDAIVKEYRDRIQVVTAIPEATVPTPPCIRGAKWSAVGAAIQVTSDALIAIGSCKDNLRIPMFAIGVPLWLCGLIIIAWQPSHKVGIKRLQTIQAPLTLIISALLLTPLLVSSWPAIILFAGADPDDRECLLLDEYTGCPTEEIDHVTSGGSGTRVIALAEEEDVQSDIDGSDAETSGDDSTDIDAIVKEYRDRIQVVTAIPEATVPTPPCVRGAKWSAVGAAIQVTSDALIAIGSCKDNLRIPMFAIGVPLWLCGLIIIAWQPSHKVGIKRLQTIQAPLTLIISALLLTPLLVSSWPAIILFAGAGVVIYARCERWCGDLAVHHARGVIEKRRRHAPSARLTHVDTVYIAR</sequence>
<evidence type="ECO:0000313" key="3">
    <source>
        <dbReference type="Proteomes" id="UP000007151"/>
    </source>
</evidence>
<feature type="transmembrane region" description="Helical" evidence="1">
    <location>
        <begin position="194"/>
        <end position="213"/>
    </location>
</feature>
<feature type="transmembrane region" description="Helical" evidence="1">
    <location>
        <begin position="720"/>
        <end position="749"/>
    </location>
</feature>
<feature type="transmembrane region" description="Helical" evidence="1">
    <location>
        <begin position="136"/>
        <end position="153"/>
    </location>
</feature>
<evidence type="ECO:0000313" key="2">
    <source>
        <dbReference type="EMBL" id="OWR48195.1"/>
    </source>
</evidence>
<proteinExistence type="predicted"/>
<reference evidence="2 3" key="1">
    <citation type="journal article" date="2011" name="Cell">
        <title>The monarch butterfly genome yields insights into long-distance migration.</title>
        <authorList>
            <person name="Zhan S."/>
            <person name="Merlin C."/>
            <person name="Boore J.L."/>
            <person name="Reppert S.M."/>
        </authorList>
    </citation>
    <scope>NUCLEOTIDE SEQUENCE [LARGE SCALE GENOMIC DNA]</scope>
    <source>
        <strain evidence="2">F-2</strain>
    </source>
</reference>
<organism evidence="2 3">
    <name type="scientific">Danaus plexippus plexippus</name>
    <dbReference type="NCBI Taxonomy" id="278856"/>
    <lineage>
        <taxon>Eukaryota</taxon>
        <taxon>Metazoa</taxon>
        <taxon>Ecdysozoa</taxon>
        <taxon>Arthropoda</taxon>
        <taxon>Hexapoda</taxon>
        <taxon>Insecta</taxon>
        <taxon>Pterygota</taxon>
        <taxon>Neoptera</taxon>
        <taxon>Endopterygota</taxon>
        <taxon>Lepidoptera</taxon>
        <taxon>Glossata</taxon>
        <taxon>Ditrysia</taxon>
        <taxon>Papilionoidea</taxon>
        <taxon>Nymphalidae</taxon>
        <taxon>Danainae</taxon>
        <taxon>Danaini</taxon>
        <taxon>Danaina</taxon>
        <taxon>Danaus</taxon>
        <taxon>Danaus</taxon>
    </lineage>
</organism>
<comment type="caution">
    <text evidence="2">The sequence shown here is derived from an EMBL/GenBank/DDBJ whole genome shotgun (WGS) entry which is preliminary data.</text>
</comment>
<keyword evidence="1" id="KW-1133">Transmembrane helix</keyword>
<dbReference type="GO" id="GO:0015171">
    <property type="term" value="F:amino acid transmembrane transporter activity"/>
    <property type="evidence" value="ECO:0007669"/>
    <property type="project" value="TreeGrafter"/>
</dbReference>
<dbReference type="KEGG" id="dpl:KGM_203428"/>
<feature type="transmembrane region" description="Helical" evidence="1">
    <location>
        <begin position="498"/>
        <end position="517"/>
    </location>
</feature>
<gene>
    <name evidence="2" type="ORF">KGM_203428</name>
</gene>
<evidence type="ECO:0000256" key="1">
    <source>
        <dbReference type="SAM" id="Phobius"/>
    </source>
</evidence>
<dbReference type="GO" id="GO:0005886">
    <property type="term" value="C:plasma membrane"/>
    <property type="evidence" value="ECO:0007669"/>
    <property type="project" value="TreeGrafter"/>
</dbReference>
<keyword evidence="1" id="KW-0472">Membrane</keyword>
<protein>
    <recommendedName>
        <fullName evidence="4">Cationic amino acid transporter</fullName>
    </recommendedName>
</protein>
<dbReference type="FunCoup" id="A0A212F377">
    <property type="interactions" value="77"/>
</dbReference>
<dbReference type="InParanoid" id="A0A212F377"/>
<keyword evidence="1" id="KW-0812">Transmembrane</keyword>
<feature type="transmembrane region" description="Helical" evidence="1">
    <location>
        <begin position="225"/>
        <end position="246"/>
    </location>
</feature>
<feature type="transmembrane region" description="Helical" evidence="1">
    <location>
        <begin position="81"/>
        <end position="105"/>
    </location>
</feature>
<feature type="transmembrane region" description="Helical" evidence="1">
    <location>
        <begin position="681"/>
        <end position="700"/>
    </location>
</feature>